<accession>A0A7C5LYS9</accession>
<organism evidence="1">
    <name type="scientific">Hellea balneolensis</name>
    <dbReference type="NCBI Taxonomy" id="287478"/>
    <lineage>
        <taxon>Bacteria</taxon>
        <taxon>Pseudomonadati</taxon>
        <taxon>Pseudomonadota</taxon>
        <taxon>Alphaproteobacteria</taxon>
        <taxon>Maricaulales</taxon>
        <taxon>Robiginitomaculaceae</taxon>
        <taxon>Hellea</taxon>
    </lineage>
</organism>
<dbReference type="InterPro" id="IPR019056">
    <property type="entry name" value="Phage_TAC_6"/>
</dbReference>
<name>A0A7C5LYS9_9PROT</name>
<evidence type="ECO:0000313" key="1">
    <source>
        <dbReference type="EMBL" id="HHL42112.1"/>
    </source>
</evidence>
<reference evidence="1" key="1">
    <citation type="journal article" date="2020" name="mSystems">
        <title>Genome- and Community-Level Interaction Insights into Carbon Utilization and Element Cycling Functions of Hydrothermarchaeota in Hydrothermal Sediment.</title>
        <authorList>
            <person name="Zhou Z."/>
            <person name="Liu Y."/>
            <person name="Xu W."/>
            <person name="Pan J."/>
            <person name="Luo Z.H."/>
            <person name="Li M."/>
        </authorList>
    </citation>
    <scope>NUCLEOTIDE SEQUENCE [LARGE SCALE GENOMIC DNA]</scope>
    <source>
        <strain evidence="1">HyVt-485</strain>
    </source>
</reference>
<proteinExistence type="predicted"/>
<dbReference type="Pfam" id="PF09550">
    <property type="entry name" value="Phage_TAC_6"/>
    <property type="match status" value="1"/>
</dbReference>
<sequence length="63" mass="7399">MSGWPFDDWLRFAVRGFGLSPDEFWQTSLCDWLVLIQARSQPPLTQAELTNLMKLYPDENTHE</sequence>
<dbReference type="EMBL" id="DRMJ01000035">
    <property type="protein sequence ID" value="HHL42112.1"/>
    <property type="molecule type" value="Genomic_DNA"/>
</dbReference>
<dbReference type="Proteomes" id="UP000885830">
    <property type="component" value="Unassembled WGS sequence"/>
</dbReference>
<comment type="caution">
    <text evidence="1">The sequence shown here is derived from an EMBL/GenBank/DDBJ whole genome shotgun (WGS) entry which is preliminary data.</text>
</comment>
<dbReference type="AlphaFoldDB" id="A0A7C5LYS9"/>
<protein>
    <submittedName>
        <fullName evidence="1">Phage tail assembly chaperone</fullName>
    </submittedName>
</protein>
<gene>
    <name evidence="1" type="ORF">ENJ42_00710</name>
</gene>